<evidence type="ECO:0000259" key="5">
    <source>
        <dbReference type="Pfam" id="PF00149"/>
    </source>
</evidence>
<feature type="compositionally biased region" description="Low complexity" evidence="3">
    <location>
        <begin position="141"/>
        <end position="156"/>
    </location>
</feature>
<sequence length="500" mass="51488">MAIVLPLLVVAVVMTLAHLYLWRRLVRDTTGSVWLRRSGAVLAVALAVLVPVTVAGTNAGFYWLAWPGYLWLALMFYLVLALLALELPMLVARRVLRSRARRVAEHGGPAPTAAPPARTPSAVGVAGPGTGARAGVGSGPGPAAAPDIDAGSSAGAVPGIAAGTSADGTPPNGRTRADGTPPNGHTRADGTPPNGHAGAAGPRDGADQDSGGTDAGAGWHDPGRRLLLARGAAIMAGLTAAGVTGYGVRVATGPPRLDRVRIGLAKLPRPMDGLRIATVSDIHLGPLAGRPHAERIVNMINSLDADLVAVVGDLVDGSVAQLGPAAEPLRDLRSRYGSYFVTGNHEYYSGVAEWVAEVDRLGVRVLQNARREIVTPGGVLDLAGINDVSARGTGPAAAGPDFDAALGDRDPARPVVLLAHQPVAVHEAAKHGVDLQLSGHTHGGQVWPFDYVVRLQQPVVSGHATIDGTQLYVTNGAGFWGPPVRVGAPPQVTLVELRSR</sequence>
<dbReference type="InterPro" id="IPR051158">
    <property type="entry name" value="Metallophosphoesterase_sf"/>
</dbReference>
<feature type="transmembrane region" description="Helical" evidence="4">
    <location>
        <begin position="42"/>
        <end position="63"/>
    </location>
</feature>
<keyword evidence="7" id="KW-1185">Reference proteome</keyword>
<keyword evidence="2" id="KW-0378">Hydrolase</keyword>
<comment type="caution">
    <text evidence="6">The sequence shown here is derived from an EMBL/GenBank/DDBJ whole genome shotgun (WGS) entry which is preliminary data.</text>
</comment>
<dbReference type="PANTHER" id="PTHR31302:SF31">
    <property type="entry name" value="PHOSPHODIESTERASE YAEI"/>
    <property type="match status" value="1"/>
</dbReference>
<keyword evidence="4" id="KW-1133">Transmembrane helix</keyword>
<dbReference type="InterPro" id="IPR029052">
    <property type="entry name" value="Metallo-depent_PP-like"/>
</dbReference>
<dbReference type="Pfam" id="PF00149">
    <property type="entry name" value="Metallophos"/>
    <property type="match status" value="1"/>
</dbReference>
<feature type="domain" description="Calcineurin-like phosphoesterase" evidence="5">
    <location>
        <begin position="274"/>
        <end position="443"/>
    </location>
</feature>
<evidence type="ECO:0000313" key="6">
    <source>
        <dbReference type="EMBL" id="MFC0563063.1"/>
    </source>
</evidence>
<keyword evidence="4" id="KW-0812">Transmembrane</keyword>
<feature type="transmembrane region" description="Helical" evidence="4">
    <location>
        <begin position="227"/>
        <end position="248"/>
    </location>
</feature>
<dbReference type="RefSeq" id="WP_377335255.1">
    <property type="nucleotide sequence ID" value="NZ_JBHLUE010000002.1"/>
</dbReference>
<proteinExistence type="predicted"/>
<evidence type="ECO:0000313" key="7">
    <source>
        <dbReference type="Proteomes" id="UP001589894"/>
    </source>
</evidence>
<evidence type="ECO:0000256" key="1">
    <source>
        <dbReference type="ARBA" id="ARBA00022723"/>
    </source>
</evidence>
<accession>A0ABV6NSH9</accession>
<dbReference type="Proteomes" id="UP001589894">
    <property type="component" value="Unassembled WGS sequence"/>
</dbReference>
<evidence type="ECO:0000256" key="2">
    <source>
        <dbReference type="ARBA" id="ARBA00022801"/>
    </source>
</evidence>
<keyword evidence="4" id="KW-0472">Membrane</keyword>
<dbReference type="CDD" id="cd07385">
    <property type="entry name" value="MPP_YkuE_C"/>
    <property type="match status" value="1"/>
</dbReference>
<dbReference type="InterPro" id="IPR004843">
    <property type="entry name" value="Calcineurin-like_PHP"/>
</dbReference>
<dbReference type="Gene3D" id="3.60.21.10">
    <property type="match status" value="1"/>
</dbReference>
<reference evidence="6 7" key="1">
    <citation type="submission" date="2024-09" db="EMBL/GenBank/DDBJ databases">
        <authorList>
            <person name="Sun Q."/>
            <person name="Mori K."/>
        </authorList>
    </citation>
    <scope>NUCLEOTIDE SEQUENCE [LARGE SCALE GENOMIC DNA]</scope>
    <source>
        <strain evidence="6 7">TBRC 2205</strain>
    </source>
</reference>
<feature type="transmembrane region" description="Helical" evidence="4">
    <location>
        <begin position="6"/>
        <end position="22"/>
    </location>
</feature>
<dbReference type="SUPFAM" id="SSF56300">
    <property type="entry name" value="Metallo-dependent phosphatases"/>
    <property type="match status" value="1"/>
</dbReference>
<keyword evidence="1" id="KW-0479">Metal-binding</keyword>
<gene>
    <name evidence="6" type="ORF">ACFFHU_02600</name>
</gene>
<dbReference type="EMBL" id="JBHLUE010000002">
    <property type="protein sequence ID" value="MFC0563063.1"/>
    <property type="molecule type" value="Genomic_DNA"/>
</dbReference>
<protein>
    <submittedName>
        <fullName evidence="6">Metallophosphoesterase</fullName>
    </submittedName>
</protein>
<organism evidence="6 7">
    <name type="scientific">Plantactinospora siamensis</name>
    <dbReference type="NCBI Taxonomy" id="555372"/>
    <lineage>
        <taxon>Bacteria</taxon>
        <taxon>Bacillati</taxon>
        <taxon>Actinomycetota</taxon>
        <taxon>Actinomycetes</taxon>
        <taxon>Micromonosporales</taxon>
        <taxon>Micromonosporaceae</taxon>
        <taxon>Plantactinospora</taxon>
    </lineage>
</organism>
<feature type="region of interest" description="Disordered" evidence="3">
    <location>
        <begin position="106"/>
        <end position="220"/>
    </location>
</feature>
<evidence type="ECO:0000256" key="3">
    <source>
        <dbReference type="SAM" id="MobiDB-lite"/>
    </source>
</evidence>
<feature type="compositionally biased region" description="Gly residues" evidence="3">
    <location>
        <begin position="126"/>
        <end position="140"/>
    </location>
</feature>
<dbReference type="PANTHER" id="PTHR31302">
    <property type="entry name" value="TRANSMEMBRANE PROTEIN WITH METALLOPHOSPHOESTERASE DOMAIN-RELATED"/>
    <property type="match status" value="1"/>
</dbReference>
<name>A0ABV6NSH9_9ACTN</name>
<evidence type="ECO:0000256" key="4">
    <source>
        <dbReference type="SAM" id="Phobius"/>
    </source>
</evidence>
<feature type="transmembrane region" description="Helical" evidence="4">
    <location>
        <begin position="69"/>
        <end position="92"/>
    </location>
</feature>